<evidence type="ECO:0000256" key="2">
    <source>
        <dbReference type="SAM" id="SignalP"/>
    </source>
</evidence>
<feature type="chain" id="PRO_5035202062" evidence="2">
    <location>
        <begin position="26"/>
        <end position="556"/>
    </location>
</feature>
<gene>
    <name evidence="4" type="ORF">ICT70_08645</name>
</gene>
<evidence type="ECO:0000256" key="1">
    <source>
        <dbReference type="SAM" id="Phobius"/>
    </source>
</evidence>
<keyword evidence="2" id="KW-0732">Signal</keyword>
<sequence length="556" mass="58986">MITRIVKVVALFAGTFLILSSHINAAIIYDAGPLVFESSGQSMWDTGTAFRKEESVFLGTQWTDKTATIGGIAGDANQQITPNIPAVTVPVWNPTPTWSNPFKGYWTNVQITPAIDAVTIDTRTGAKLNVHTSGKVGLEFGYSIDSGSVDTKANFQAVAELPDSVKASEFFSLITNSTFDDGSLQTQSPKIEAYISAIMQLSGSIDAQACALTFGCANSGSMALPTIDLDQRILSIDPNSLKVLDGIMPDGKAFAEIPILNQSLTLEGGITTTVPPVPGFMLTGPGFTIGTLPSPAVTVELAEMTVYVPDIATTGTGSGENVTSNGRDDLLSLQLDLDGAATMFAGLPPTGMNFHLINAGSLQLSASLDLIDVKAGPVLGVTQDFEFTPTLMADIAFSNPVEIYGQSGFHNNWSGLWSELPQFAINETTTFTPSFWLDATLTNDIGLDLGLVGTLDLLKLGATASLGVFNLDFNPFTLNDLLGIGNTLFETSKVGFSVYDTTFNLFGFNNIAGSPFTLYVAVPEPGTFGLMLVGLVALQLRRRQRAGIRKQGEHCA</sequence>
<dbReference type="RefSeq" id="WP_191155579.1">
    <property type="nucleotide sequence ID" value="NZ_JACWUN010000008.1"/>
</dbReference>
<reference evidence="4" key="1">
    <citation type="submission" date="2020-09" db="EMBL/GenBank/DDBJ databases">
        <title>Pelobacter alkaliphilus sp. nov., a novel anaerobic arsenate-reducing bacterium from terrestrial mud volcano.</title>
        <authorList>
            <person name="Khomyakova M.A."/>
            <person name="Merkel A.Y."/>
            <person name="Slobodkin A.I."/>
        </authorList>
    </citation>
    <scope>NUCLEOTIDE SEQUENCE</scope>
    <source>
        <strain evidence="4">M08fum</strain>
    </source>
</reference>
<keyword evidence="1" id="KW-0472">Membrane</keyword>
<protein>
    <submittedName>
        <fullName evidence="4">PEP-CTERM sorting domain-containing protein</fullName>
    </submittedName>
</protein>
<proteinExistence type="predicted"/>
<accession>A0A8J6QSF5</accession>
<keyword evidence="1" id="KW-0812">Transmembrane</keyword>
<dbReference type="EMBL" id="JACWUN010000008">
    <property type="protein sequence ID" value="MBD1400735.1"/>
    <property type="molecule type" value="Genomic_DNA"/>
</dbReference>
<evidence type="ECO:0000313" key="5">
    <source>
        <dbReference type="Proteomes" id="UP000632828"/>
    </source>
</evidence>
<dbReference type="AlphaFoldDB" id="A0A8J6QSF5"/>
<evidence type="ECO:0000259" key="3">
    <source>
        <dbReference type="Pfam" id="PF07589"/>
    </source>
</evidence>
<comment type="caution">
    <text evidence="4">The sequence shown here is derived from an EMBL/GenBank/DDBJ whole genome shotgun (WGS) entry which is preliminary data.</text>
</comment>
<feature type="transmembrane region" description="Helical" evidence="1">
    <location>
        <begin position="516"/>
        <end position="540"/>
    </location>
</feature>
<dbReference type="InterPro" id="IPR013424">
    <property type="entry name" value="Ice-binding_C"/>
</dbReference>
<feature type="signal peptide" evidence="2">
    <location>
        <begin position="1"/>
        <end position="25"/>
    </location>
</feature>
<evidence type="ECO:0000313" key="4">
    <source>
        <dbReference type="EMBL" id="MBD1400735.1"/>
    </source>
</evidence>
<organism evidence="4 5">
    <name type="scientific">Pelovirga terrestris</name>
    <dbReference type="NCBI Taxonomy" id="2771352"/>
    <lineage>
        <taxon>Bacteria</taxon>
        <taxon>Pseudomonadati</taxon>
        <taxon>Thermodesulfobacteriota</taxon>
        <taxon>Desulfuromonadia</taxon>
        <taxon>Geobacterales</taxon>
        <taxon>Geobacteraceae</taxon>
        <taxon>Pelovirga</taxon>
    </lineage>
</organism>
<keyword evidence="1" id="KW-1133">Transmembrane helix</keyword>
<dbReference type="Pfam" id="PF07589">
    <property type="entry name" value="PEP-CTERM"/>
    <property type="match status" value="1"/>
</dbReference>
<name>A0A8J6QSF5_9BACT</name>
<feature type="domain" description="Ice-binding protein C-terminal" evidence="3">
    <location>
        <begin position="521"/>
        <end position="543"/>
    </location>
</feature>
<keyword evidence="5" id="KW-1185">Reference proteome</keyword>
<dbReference type="Proteomes" id="UP000632828">
    <property type="component" value="Unassembled WGS sequence"/>
</dbReference>
<dbReference type="NCBIfam" id="TIGR02595">
    <property type="entry name" value="PEP_CTERM"/>
    <property type="match status" value="1"/>
</dbReference>